<accession>F0ZK01</accession>
<dbReference type="EMBL" id="GL871049">
    <property type="protein sequence ID" value="EGC35736.1"/>
    <property type="molecule type" value="Genomic_DNA"/>
</dbReference>
<dbReference type="PANTHER" id="PTHR31378">
    <property type="entry name" value="EGF-LIKE DOMAIN-CONTAINING PROTEIN-RELATED-RELATED"/>
    <property type="match status" value="1"/>
</dbReference>
<feature type="transmembrane region" description="Helical" evidence="1">
    <location>
        <begin position="1164"/>
        <end position="1187"/>
    </location>
</feature>
<dbReference type="InParanoid" id="F0ZK01"/>
<feature type="domain" description="ComC supersandwich" evidence="2">
    <location>
        <begin position="920"/>
        <end position="1139"/>
    </location>
</feature>
<dbReference type="Pfam" id="PF25820">
    <property type="entry name" value="DUF7949"/>
    <property type="match status" value="1"/>
</dbReference>
<dbReference type="GeneID" id="10500852"/>
<evidence type="ECO:0000259" key="4">
    <source>
        <dbReference type="Pfam" id="PF25820"/>
    </source>
</evidence>
<dbReference type="eggNOG" id="ENOG502SC7H">
    <property type="taxonomic scope" value="Eukaryota"/>
</dbReference>
<sequence length="1208" mass="136083">MNIKFSCQKINTDNLKFTIINNRFYKGPLIDFYKSNLNLLGYIKIDGLTNKLKSLCSLDSSCTDSDLCDNCFSIRLTDTELALLINSNPKQLVGTYKRTFIINDKEFSFDISSIFQSKKGIDFKGFNFIPDLLTFNINGGALPLYTFTLDSNPSENLYISHTNDYNFETPNAAYYTSTGKTIYVGKIKPTSIVPNTMTFNFYSQNNTFLDNLNSRTLTFNAYGITHLSNCMLDLMISSYPIPYQYVPIKVKNEIQSGYEFYDLFTKFKDYSIATQFPYGMESCIKSVCTYASTHLVWGSSRIGKILVQIVVGIFAPQINILESTHLYDSTFLYKTTLTNSSVSINLFGEIFRSDKLVSVESGVFEFVKDLSKSTTNKLIISSNFDFDNIAEYNTFFSVYSPTLLTSPMKTIKNIFSINLITFSDKTVNITNKSVSNKMFIGFSETVDKDTVFSLIINDDPKKDYKNPKNHFFARWNNDLGLFEINFIIKANSIQTGYLPYIIYYDYLNSYSVSNSLFQSDFQLNVTSKLFDNRGPIFSSVSNETGSWTLEIEDLVNGFDEGYVLIVGEVDYSVYNYTLNSSNRKKGDQFIGTYLIKIPSFINCSTQKFYIKKVFLKDNQGYTSYYNKNGDIDPLSNPLAKYMAQEVVATSICSKNFDTDDTTPPLLGYFDARLKENTITFQFQYTDGESGINQYQLPVVYLKNLNQRIESCISRNLTSNFGVVPYSCTLEIPRDFGPFTVSVYGALNNAGLSVGCSEDCLEKLTGAFPYYEPGISLLPAITSTNLFSNMDTTLWINGFQLTNIISASVKYESQDNKTYTADILSSYNCTASIGIKSTDKPIYITIINSYGVSNEYKAVPTHLFNFGEPLPTNAPQKCTNDCSGSTKGYCSDKGCVCYSPWIGEDCSSQIIVVPPPKVNTTNPSTEIIVNNNQFFKSLVSIVSIRELNVSNSIVEQYYFEKWTHTNVSESVNKYTNNITTSSNVTFSVTITLEWFTNKTNVTFANQEIFMNPSTMKYTIHIGQYPFKSQLNSLQIVMSASIETDSQSNMCSSQQFGETSSGDNSDYIKIQIDNHSLYGRLIKRGILDYKIRSLSNEFQLHDDRYNGLPTSNTQYQSQSLIGINLAYFTEFALIDPDFSVIIDHSSANSNSPNSICKKSGLTKSQIAGIAVGGAVFLIVVLIIVGSIIYRSQYCLPVKIIIYKIFKKSKV</sequence>
<dbReference type="VEuPathDB" id="AmoebaDB:DICPUDRAFT_78589"/>
<dbReference type="OMA" id="QRIESCI"/>
<dbReference type="Proteomes" id="UP000001064">
    <property type="component" value="Unassembled WGS sequence"/>
</dbReference>
<reference evidence="6" key="1">
    <citation type="journal article" date="2011" name="Genome Biol.">
        <title>Comparative genomics of the social amoebae Dictyostelium discoideum and Dictyostelium purpureum.</title>
        <authorList>
            <consortium name="US DOE Joint Genome Institute (JGI-PGF)"/>
            <person name="Sucgang R."/>
            <person name="Kuo A."/>
            <person name="Tian X."/>
            <person name="Salerno W."/>
            <person name="Parikh A."/>
            <person name="Feasley C.L."/>
            <person name="Dalin E."/>
            <person name="Tu H."/>
            <person name="Huang E."/>
            <person name="Barry K."/>
            <person name="Lindquist E."/>
            <person name="Shapiro H."/>
            <person name="Bruce D."/>
            <person name="Schmutz J."/>
            <person name="Salamov A."/>
            <person name="Fey P."/>
            <person name="Gaudet P."/>
            <person name="Anjard C."/>
            <person name="Babu M.M."/>
            <person name="Basu S."/>
            <person name="Bushmanova Y."/>
            <person name="van der Wel H."/>
            <person name="Katoh-Kurasawa M."/>
            <person name="Dinh C."/>
            <person name="Coutinho P.M."/>
            <person name="Saito T."/>
            <person name="Elias M."/>
            <person name="Schaap P."/>
            <person name="Kay R.R."/>
            <person name="Henrissat B."/>
            <person name="Eichinger L."/>
            <person name="Rivero F."/>
            <person name="Putnam N.H."/>
            <person name="West C.M."/>
            <person name="Loomis W.F."/>
            <person name="Chisholm R.L."/>
            <person name="Shaulsky G."/>
            <person name="Strassmann J.E."/>
            <person name="Queller D.C."/>
            <person name="Kuspa A."/>
            <person name="Grigoriev I.V."/>
        </authorList>
    </citation>
    <scope>NUCLEOTIDE SEQUENCE [LARGE SCALE GENOMIC DNA]</scope>
    <source>
        <strain evidence="6">QSDP1</strain>
    </source>
</reference>
<feature type="domain" description="DUF7035" evidence="3">
    <location>
        <begin position="531"/>
        <end position="647"/>
    </location>
</feature>
<dbReference type="InterPro" id="IPR057709">
    <property type="entry name" value="DUF7949"/>
</dbReference>
<dbReference type="AlphaFoldDB" id="F0ZK01"/>
<dbReference type="InterPro" id="IPR054484">
    <property type="entry name" value="ComC_SSD"/>
</dbReference>
<dbReference type="InterPro" id="IPR055463">
    <property type="entry name" value="DUF7035"/>
</dbReference>
<dbReference type="OrthoDB" id="5951731at2759"/>
<proteinExistence type="predicted"/>
<organism evidence="5 6">
    <name type="scientific">Dictyostelium purpureum</name>
    <name type="common">Slime mold</name>
    <dbReference type="NCBI Taxonomy" id="5786"/>
    <lineage>
        <taxon>Eukaryota</taxon>
        <taxon>Amoebozoa</taxon>
        <taxon>Evosea</taxon>
        <taxon>Eumycetozoa</taxon>
        <taxon>Dictyostelia</taxon>
        <taxon>Dictyosteliales</taxon>
        <taxon>Dictyosteliaceae</taxon>
        <taxon>Dictyostelium</taxon>
    </lineage>
</organism>
<evidence type="ECO:0000259" key="2">
    <source>
        <dbReference type="Pfam" id="PF22933"/>
    </source>
</evidence>
<dbReference type="KEGG" id="dpp:DICPUDRAFT_78589"/>
<dbReference type="RefSeq" id="XP_003287739.1">
    <property type="nucleotide sequence ID" value="XM_003287691.1"/>
</dbReference>
<evidence type="ECO:0000259" key="3">
    <source>
        <dbReference type="Pfam" id="PF23034"/>
    </source>
</evidence>
<keyword evidence="6" id="KW-1185">Reference proteome</keyword>
<gene>
    <name evidence="5" type="ORF">DICPUDRAFT_78589</name>
</gene>
<evidence type="ECO:0000313" key="5">
    <source>
        <dbReference type="EMBL" id="EGC35736.1"/>
    </source>
</evidence>
<keyword evidence="1" id="KW-0812">Transmembrane</keyword>
<keyword evidence="1" id="KW-0472">Membrane</keyword>
<dbReference type="PANTHER" id="PTHR31378:SF29">
    <property type="entry name" value="EGF-LIKE DOMAIN-CONTAINING PROTEIN-RELATED"/>
    <property type="match status" value="1"/>
</dbReference>
<evidence type="ECO:0008006" key="7">
    <source>
        <dbReference type="Google" id="ProtNLM"/>
    </source>
</evidence>
<keyword evidence="1" id="KW-1133">Transmembrane helix</keyword>
<evidence type="ECO:0000256" key="1">
    <source>
        <dbReference type="SAM" id="Phobius"/>
    </source>
</evidence>
<protein>
    <recommendedName>
        <fullName evidence="7">EGF-like domain-containing protein</fullName>
    </recommendedName>
</protein>
<dbReference type="Pfam" id="PF23034">
    <property type="entry name" value="DUF7035"/>
    <property type="match status" value="1"/>
</dbReference>
<name>F0ZK01_DICPU</name>
<feature type="domain" description="DUF7949" evidence="4">
    <location>
        <begin position="876"/>
        <end position="909"/>
    </location>
</feature>
<dbReference type="Pfam" id="PF22933">
    <property type="entry name" value="ComC_SSD"/>
    <property type="match status" value="1"/>
</dbReference>
<evidence type="ECO:0000313" key="6">
    <source>
        <dbReference type="Proteomes" id="UP000001064"/>
    </source>
</evidence>